<dbReference type="EMBL" id="CDHN01000005">
    <property type="protein sequence ID" value="CEJ93579.1"/>
    <property type="molecule type" value="Genomic_DNA"/>
</dbReference>
<dbReference type="InterPro" id="IPR010071">
    <property type="entry name" value="AA_adenyl_dom"/>
</dbReference>
<dbReference type="Gene3D" id="3.40.50.12780">
    <property type="entry name" value="N-terminal domain of ligase-like"/>
    <property type="match status" value="1"/>
</dbReference>
<feature type="domain" description="Ketosynthase family 3 (KS3)" evidence="7">
    <location>
        <begin position="1130"/>
        <end position="1583"/>
    </location>
</feature>
<dbReference type="STRING" id="1531966.A0A0A1TFM1"/>
<dbReference type="PROSITE" id="PS00455">
    <property type="entry name" value="AMP_BINDING"/>
    <property type="match status" value="1"/>
</dbReference>
<dbReference type="InterPro" id="IPR014030">
    <property type="entry name" value="Ketoacyl_synth_N"/>
</dbReference>
<feature type="compositionally biased region" description="Low complexity" evidence="5">
    <location>
        <begin position="1106"/>
        <end position="1121"/>
    </location>
</feature>
<dbReference type="PANTHER" id="PTHR45527:SF1">
    <property type="entry name" value="FATTY ACID SYNTHASE"/>
    <property type="match status" value="1"/>
</dbReference>
<dbReference type="Gene3D" id="3.30.559.10">
    <property type="entry name" value="Chloramphenicol acetyltransferase-like domain"/>
    <property type="match status" value="1"/>
</dbReference>
<dbReference type="InterPro" id="IPR016039">
    <property type="entry name" value="Thiolase-like"/>
</dbReference>
<dbReference type="PROSITE" id="PS50075">
    <property type="entry name" value="CARRIER"/>
    <property type="match status" value="1"/>
</dbReference>
<keyword evidence="1" id="KW-0596">Phosphopantetheine</keyword>
<dbReference type="SMART" id="SM00825">
    <property type="entry name" value="PKS_KS"/>
    <property type="match status" value="1"/>
</dbReference>
<dbReference type="HOGENOM" id="CLU_003656_0_0_1"/>
<dbReference type="Proteomes" id="UP000039046">
    <property type="component" value="Unassembled WGS sequence"/>
</dbReference>
<gene>
    <name evidence="8" type="ORF">VHEMI09157</name>
</gene>
<evidence type="ECO:0000259" key="7">
    <source>
        <dbReference type="PROSITE" id="PS52004"/>
    </source>
</evidence>
<organism evidence="8 9">
    <name type="scientific">[Torrubiella] hemipterigena</name>
    <dbReference type="NCBI Taxonomy" id="1531966"/>
    <lineage>
        <taxon>Eukaryota</taxon>
        <taxon>Fungi</taxon>
        <taxon>Dikarya</taxon>
        <taxon>Ascomycota</taxon>
        <taxon>Pezizomycotina</taxon>
        <taxon>Sordariomycetes</taxon>
        <taxon>Hypocreomycetidae</taxon>
        <taxon>Hypocreales</taxon>
        <taxon>Clavicipitaceae</taxon>
        <taxon>Clavicipitaceae incertae sedis</taxon>
        <taxon>'Torrubiella' clade</taxon>
    </lineage>
</organism>
<evidence type="ECO:0000259" key="6">
    <source>
        <dbReference type="PROSITE" id="PS50075"/>
    </source>
</evidence>
<dbReference type="InterPro" id="IPR042099">
    <property type="entry name" value="ANL_N_sf"/>
</dbReference>
<dbReference type="SUPFAM" id="SSF56801">
    <property type="entry name" value="Acetyl-CoA synthetase-like"/>
    <property type="match status" value="1"/>
</dbReference>
<evidence type="ECO:0000256" key="1">
    <source>
        <dbReference type="ARBA" id="ARBA00022450"/>
    </source>
</evidence>
<dbReference type="SUPFAM" id="SSF47336">
    <property type="entry name" value="ACP-like"/>
    <property type="match status" value="1"/>
</dbReference>
<dbReference type="GO" id="GO:0031177">
    <property type="term" value="F:phosphopantetheine binding"/>
    <property type="evidence" value="ECO:0007669"/>
    <property type="project" value="TreeGrafter"/>
</dbReference>
<dbReference type="CDD" id="cd00833">
    <property type="entry name" value="PKS"/>
    <property type="match status" value="1"/>
</dbReference>
<dbReference type="GO" id="GO:0016874">
    <property type="term" value="F:ligase activity"/>
    <property type="evidence" value="ECO:0007669"/>
    <property type="project" value="UniProtKB-KW"/>
</dbReference>
<dbReference type="InterPro" id="IPR020845">
    <property type="entry name" value="AMP-binding_CS"/>
</dbReference>
<dbReference type="Pfam" id="PF00668">
    <property type="entry name" value="Condensation"/>
    <property type="match status" value="1"/>
</dbReference>
<feature type="region of interest" description="Disordered" evidence="5">
    <location>
        <begin position="1106"/>
        <end position="1125"/>
    </location>
</feature>
<dbReference type="SUPFAM" id="SSF53901">
    <property type="entry name" value="Thiolase-like"/>
    <property type="match status" value="1"/>
</dbReference>
<dbReference type="GO" id="GO:0004315">
    <property type="term" value="F:3-oxoacyl-[acyl-carrier-protein] synthase activity"/>
    <property type="evidence" value="ECO:0007669"/>
    <property type="project" value="InterPro"/>
</dbReference>
<dbReference type="Gene3D" id="3.30.300.30">
    <property type="match status" value="1"/>
</dbReference>
<accession>A0A0A1TFM1</accession>
<evidence type="ECO:0000256" key="5">
    <source>
        <dbReference type="SAM" id="MobiDB-lite"/>
    </source>
</evidence>
<feature type="domain" description="Carrier" evidence="6">
    <location>
        <begin position="1012"/>
        <end position="1089"/>
    </location>
</feature>
<dbReference type="GO" id="GO:0043041">
    <property type="term" value="P:amino acid activation for nonribosomal peptide biosynthetic process"/>
    <property type="evidence" value="ECO:0007669"/>
    <property type="project" value="TreeGrafter"/>
</dbReference>
<name>A0A0A1TFM1_9HYPO</name>
<protein>
    <submittedName>
        <fullName evidence="8">Putative Non-ribosomal peptide synthetase</fullName>
    </submittedName>
</protein>
<dbReference type="OrthoDB" id="5334845at2759"/>
<keyword evidence="2" id="KW-0597">Phosphoprotein</keyword>
<dbReference type="InterPro" id="IPR023213">
    <property type="entry name" value="CAT-like_dom_sf"/>
</dbReference>
<keyword evidence="9" id="KW-1185">Reference proteome</keyword>
<dbReference type="PROSITE" id="PS00606">
    <property type="entry name" value="KS3_1"/>
    <property type="match status" value="1"/>
</dbReference>
<dbReference type="Pfam" id="PF00501">
    <property type="entry name" value="AMP-binding"/>
    <property type="match status" value="1"/>
</dbReference>
<evidence type="ECO:0000313" key="8">
    <source>
        <dbReference type="EMBL" id="CEJ93579.1"/>
    </source>
</evidence>
<evidence type="ECO:0000256" key="4">
    <source>
        <dbReference type="ARBA" id="ARBA00022679"/>
    </source>
</evidence>
<dbReference type="NCBIfam" id="TIGR01733">
    <property type="entry name" value="AA-adenyl-dom"/>
    <property type="match status" value="1"/>
</dbReference>
<dbReference type="InterPro" id="IPR014031">
    <property type="entry name" value="Ketoacyl_synth_C"/>
</dbReference>
<dbReference type="Pfam" id="PF02801">
    <property type="entry name" value="Ketoacyl-synt_C"/>
    <property type="match status" value="2"/>
</dbReference>
<dbReference type="GO" id="GO:0044550">
    <property type="term" value="P:secondary metabolite biosynthetic process"/>
    <property type="evidence" value="ECO:0007669"/>
    <property type="project" value="TreeGrafter"/>
</dbReference>
<dbReference type="InterPro" id="IPR020615">
    <property type="entry name" value="Thiolase_acyl_enz_int_AS"/>
</dbReference>
<dbReference type="Pfam" id="PF00550">
    <property type="entry name" value="PP-binding"/>
    <property type="match status" value="1"/>
</dbReference>
<dbReference type="Gene3D" id="3.30.559.30">
    <property type="entry name" value="Nonribosomal peptide synthetase, condensation domain"/>
    <property type="match status" value="1"/>
</dbReference>
<reference evidence="8 9" key="1">
    <citation type="journal article" date="2015" name="Genome Announc.">
        <title>Draft Genome Sequence and Gene Annotation of the Entomopathogenic Fungus Verticillium hemipterigenum.</title>
        <authorList>
            <person name="Horn F."/>
            <person name="Habel A."/>
            <person name="Scharf D.H."/>
            <person name="Dworschak J."/>
            <person name="Brakhage A.A."/>
            <person name="Guthke R."/>
            <person name="Hertweck C."/>
            <person name="Linde J."/>
        </authorList>
    </citation>
    <scope>NUCLEOTIDE SEQUENCE [LARGE SCALE GENOMIC DNA]</scope>
</reference>
<dbReference type="InterPro" id="IPR020841">
    <property type="entry name" value="PKS_Beta-ketoAc_synthase_dom"/>
</dbReference>
<dbReference type="SUPFAM" id="SSF52777">
    <property type="entry name" value="CoA-dependent acyltransferases"/>
    <property type="match status" value="2"/>
</dbReference>
<dbReference type="InterPro" id="IPR000873">
    <property type="entry name" value="AMP-dep_synth/lig_dom"/>
</dbReference>
<dbReference type="PANTHER" id="PTHR45527">
    <property type="entry name" value="NONRIBOSOMAL PEPTIDE SYNTHETASE"/>
    <property type="match status" value="1"/>
</dbReference>
<evidence type="ECO:0000256" key="3">
    <source>
        <dbReference type="ARBA" id="ARBA00022598"/>
    </source>
</evidence>
<dbReference type="Gene3D" id="3.40.47.10">
    <property type="match status" value="1"/>
</dbReference>
<dbReference type="InterPro" id="IPR045851">
    <property type="entry name" value="AMP-bd_C_sf"/>
</dbReference>
<proteinExistence type="predicted"/>
<sequence>MSTTHMPFITGPAAPSQEQLRPSPPQGRLSAIIPLSKVQEVLWVDYLRQPWATHYFLTLKVDLGQSELTLESLMNNIHKLGSKYDMLRTTFHIDESAQKTSQSYMAVHDAEDCFQNIEIVSDDAKLQEALRRSLNLSTEFPVRWIIHQSFTVTNGSLKSAYTLYAMGHHIAVDGSSMSHLSREILQLLSGEELPDMSASYGEFVQRQEAYLRSSEAESATAFWLSQVANTTTYNWKHTTPPPQTTSQDYREISTWTFFANDELAAWSKLYRTSWFRVATSAIGLVMAAHAKPTPHHDGILQVAFGAREPRFASCVSHMANTMPIRQPVSALLQKQGSSFAELVKLVGKSISAAKKNEMLPFMSLVEATLAKGNESTAASKVAVTLSPKLADDRCTLYPVNGVWDLFFCFLEHEDGVALGVISDPTVFDNAALEAIKANFLSIVKLSQQTADFKLAELPCFESREIATLAGGPSVEDEDAVVSSRVADWIHNRAVAQPGEIALSRGEDNTSMTYGELDSLSDQRAVHLQKLGAGRNDVVVLHVSPSFDMVAWILAIHKAGACFVVLDKNLPLARKQAVLRVAEAKLFVSDSFDTEYFTDCAATPKMVSVWAGDDVPAGQRPNVVQDAQPDDLAYLVFTSGSTGQPKAIMVEHQNLSSYVSATRNVVKVGSGSRVLQFAPFAFDASILEWAVTLSYGATLCFVDHPTLLVGDYLADMIDLNKINFFHTTPSVLSTIPDSRALPSLRMLSVGGEASSSGLLDKWSNKVHLVHAYGPTETTVICATELIVPNSEGKLPNPSNIGIANPNVSIMICLEDAEEALAAEEVGEICIVGSQVTRGYKGQPELTAQNFRTIQRDGKTVRMYRSGDRGFISAEGKLHILGRMNNREIKLRGFRMDLAAIEKSILDHCPEVMMVSTQVIDEKLVAFVCPNTLEAAQIRERIALDLPSYSIPGDIVAVNSLPLNANGKVDHKQVLLQFHSQKKEDSVKPVVPKLVVANKNSNSSLPKSQAVDTGLATRMEASITALWQKVLGSREAPGPDVTFYNAGGHSILLTALHKELISLYPDSKISLLDVFYNPTVRRQAVRLAELVGSSGIISSNASDISADQKLATTPGTPSSGQSTAKTSVVSTDDGYAIIGMAGRFPGADSVDDMWDLLMEQRDGISTGDGSGAKDADLNEGEVFVPRYGSINGLDDFRGSNWNMSDEEARTLDPQKRMFLMIAKQALDDACIDVQTEEGSNIGTFVGIAPNTYLESGAQALPQDTFERRYKVVLDPNASTLTAYKLNLTGPSMDINAACASSLVALHQAINSMRAGDCDAAIVGGVSIAYPQLGGYATQDGKIFSISGQCRPLDARSDGSVPADGVAAVILKPLTAAREAGDRIYAVIEGHAIGTDGAVDKIGFTVPSSSGQAKVLSAAMANSGVAPQSIRYVEMHGSGTSIGDALEYKGIERAFAAYEKAVRSGGTLTRMASMCNSGAVSPTGTEQAADLSLLPQARKLFVGSNKGNFGNSEAASGLFSLIKATLALSKGVVPPMRRLGECNELMGVLPTSAQPLRAQLKLETGDRIGVTALGYGGVNAHCILANADSI</sequence>
<dbReference type="PROSITE" id="PS00098">
    <property type="entry name" value="THIOLASE_1"/>
    <property type="match status" value="1"/>
</dbReference>
<evidence type="ECO:0000256" key="2">
    <source>
        <dbReference type="ARBA" id="ARBA00022553"/>
    </source>
</evidence>
<keyword evidence="3" id="KW-0436">Ligase</keyword>
<dbReference type="PROSITE" id="PS52004">
    <property type="entry name" value="KS3_2"/>
    <property type="match status" value="1"/>
</dbReference>
<dbReference type="InterPro" id="IPR036736">
    <property type="entry name" value="ACP-like_sf"/>
</dbReference>
<dbReference type="InterPro" id="IPR018201">
    <property type="entry name" value="Ketoacyl_synth_AS"/>
</dbReference>
<feature type="region of interest" description="Disordered" evidence="5">
    <location>
        <begin position="1"/>
        <end position="26"/>
    </location>
</feature>
<keyword evidence="4" id="KW-0808">Transferase</keyword>
<evidence type="ECO:0000313" key="9">
    <source>
        <dbReference type="Proteomes" id="UP000039046"/>
    </source>
</evidence>
<dbReference type="Gene3D" id="1.10.1200.10">
    <property type="entry name" value="ACP-like"/>
    <property type="match status" value="1"/>
</dbReference>
<dbReference type="InterPro" id="IPR009081">
    <property type="entry name" value="PP-bd_ACP"/>
</dbReference>
<dbReference type="GO" id="GO:0006633">
    <property type="term" value="P:fatty acid biosynthetic process"/>
    <property type="evidence" value="ECO:0007669"/>
    <property type="project" value="InterPro"/>
</dbReference>
<dbReference type="GO" id="GO:0005737">
    <property type="term" value="C:cytoplasm"/>
    <property type="evidence" value="ECO:0007669"/>
    <property type="project" value="TreeGrafter"/>
</dbReference>
<dbReference type="InterPro" id="IPR001242">
    <property type="entry name" value="Condensation_dom"/>
</dbReference>
<dbReference type="Pfam" id="PF00109">
    <property type="entry name" value="ketoacyl-synt"/>
    <property type="match status" value="1"/>
</dbReference>